<dbReference type="EMBL" id="GBXM01059170">
    <property type="protein sequence ID" value="JAH49407.1"/>
    <property type="molecule type" value="Transcribed_RNA"/>
</dbReference>
<proteinExistence type="predicted"/>
<dbReference type="AlphaFoldDB" id="A0A0E9T7M0"/>
<name>A0A0E9T7M0_ANGAN</name>
<sequence>MLVSVVAALLLQQFSCNVSQFKFFIK</sequence>
<reference evidence="1" key="2">
    <citation type="journal article" date="2015" name="Fish Shellfish Immunol.">
        <title>Early steps in the European eel (Anguilla anguilla)-Vibrio vulnificus interaction in the gills: Role of the RtxA13 toxin.</title>
        <authorList>
            <person name="Callol A."/>
            <person name="Pajuelo D."/>
            <person name="Ebbesson L."/>
            <person name="Teles M."/>
            <person name="MacKenzie S."/>
            <person name="Amaro C."/>
        </authorList>
    </citation>
    <scope>NUCLEOTIDE SEQUENCE</scope>
</reference>
<protein>
    <submittedName>
        <fullName evidence="1">Uncharacterized protein</fullName>
    </submittedName>
</protein>
<accession>A0A0E9T7M0</accession>
<evidence type="ECO:0000313" key="1">
    <source>
        <dbReference type="EMBL" id="JAH49407.1"/>
    </source>
</evidence>
<reference evidence="1" key="1">
    <citation type="submission" date="2014-11" db="EMBL/GenBank/DDBJ databases">
        <authorList>
            <person name="Amaro Gonzalez C."/>
        </authorList>
    </citation>
    <scope>NUCLEOTIDE SEQUENCE</scope>
</reference>
<organism evidence="1">
    <name type="scientific">Anguilla anguilla</name>
    <name type="common">European freshwater eel</name>
    <name type="synonym">Muraena anguilla</name>
    <dbReference type="NCBI Taxonomy" id="7936"/>
    <lineage>
        <taxon>Eukaryota</taxon>
        <taxon>Metazoa</taxon>
        <taxon>Chordata</taxon>
        <taxon>Craniata</taxon>
        <taxon>Vertebrata</taxon>
        <taxon>Euteleostomi</taxon>
        <taxon>Actinopterygii</taxon>
        <taxon>Neopterygii</taxon>
        <taxon>Teleostei</taxon>
        <taxon>Anguilliformes</taxon>
        <taxon>Anguillidae</taxon>
        <taxon>Anguilla</taxon>
    </lineage>
</organism>